<dbReference type="InterPro" id="IPR035906">
    <property type="entry name" value="MetI-like_sf"/>
</dbReference>
<evidence type="ECO:0000256" key="7">
    <source>
        <dbReference type="ARBA" id="ARBA00023136"/>
    </source>
</evidence>
<evidence type="ECO:0000313" key="10">
    <source>
        <dbReference type="EMBL" id="MBD8084791.1"/>
    </source>
</evidence>
<evidence type="ECO:0000259" key="9">
    <source>
        <dbReference type="PROSITE" id="PS50928"/>
    </source>
</evidence>
<keyword evidence="5" id="KW-0029">Amino-acid transport</keyword>
<keyword evidence="11" id="KW-1185">Reference proteome</keyword>
<dbReference type="InterPro" id="IPR000515">
    <property type="entry name" value="MetI-like"/>
</dbReference>
<evidence type="ECO:0000313" key="11">
    <source>
        <dbReference type="Proteomes" id="UP000645007"/>
    </source>
</evidence>
<reference evidence="10 11" key="1">
    <citation type="submission" date="2020-06" db="EMBL/GenBank/DDBJ databases">
        <title>Limosilactobacillus sp. nov.</title>
        <authorList>
            <person name="Ksiezarek M."/>
            <person name="Goncalves Ribeiro T."/>
            <person name="Rocha J."/>
            <person name="Grosso F."/>
            <person name="Peixe L."/>
        </authorList>
    </citation>
    <scope>NUCLEOTIDE SEQUENCE [LARGE SCALE GENOMIC DNA]</scope>
    <source>
        <strain evidence="11">c9Ua_26_M</strain>
    </source>
</reference>
<dbReference type="CDD" id="cd06261">
    <property type="entry name" value="TM_PBP2"/>
    <property type="match status" value="1"/>
</dbReference>
<feature type="domain" description="ABC transmembrane type-1" evidence="9">
    <location>
        <begin position="32"/>
        <end position="215"/>
    </location>
</feature>
<accession>A0ABR8ZJ85</accession>
<gene>
    <name evidence="10" type="ORF">HUK45_00670</name>
</gene>
<dbReference type="EMBL" id="JABUXR010000001">
    <property type="protein sequence ID" value="MBD8084791.1"/>
    <property type="molecule type" value="Genomic_DNA"/>
</dbReference>
<keyword evidence="3" id="KW-1003">Cell membrane</keyword>
<evidence type="ECO:0000256" key="1">
    <source>
        <dbReference type="ARBA" id="ARBA00004651"/>
    </source>
</evidence>
<feature type="transmembrane region" description="Helical" evidence="8">
    <location>
        <begin position="193"/>
        <end position="214"/>
    </location>
</feature>
<dbReference type="InterPro" id="IPR043429">
    <property type="entry name" value="ArtM/GltK/GlnP/TcyL/YhdX-like"/>
</dbReference>
<dbReference type="Pfam" id="PF00528">
    <property type="entry name" value="BPD_transp_1"/>
    <property type="match status" value="1"/>
</dbReference>
<comment type="caution">
    <text evidence="10">The sequence shown here is derived from an EMBL/GenBank/DDBJ whole genome shotgun (WGS) entry which is preliminary data.</text>
</comment>
<feature type="transmembrane region" description="Helical" evidence="8">
    <location>
        <begin position="95"/>
        <end position="115"/>
    </location>
</feature>
<feature type="transmembrane region" description="Helical" evidence="8">
    <location>
        <begin position="135"/>
        <end position="154"/>
    </location>
</feature>
<evidence type="ECO:0000256" key="5">
    <source>
        <dbReference type="ARBA" id="ARBA00022970"/>
    </source>
</evidence>
<dbReference type="SUPFAM" id="SSF161098">
    <property type="entry name" value="MetI-like"/>
    <property type="match status" value="1"/>
</dbReference>
<evidence type="ECO:0000256" key="6">
    <source>
        <dbReference type="ARBA" id="ARBA00022989"/>
    </source>
</evidence>
<evidence type="ECO:0000256" key="8">
    <source>
        <dbReference type="RuleBase" id="RU363032"/>
    </source>
</evidence>
<evidence type="ECO:0000256" key="4">
    <source>
        <dbReference type="ARBA" id="ARBA00022692"/>
    </source>
</evidence>
<dbReference type="Proteomes" id="UP000645007">
    <property type="component" value="Unassembled WGS sequence"/>
</dbReference>
<dbReference type="PANTHER" id="PTHR30614">
    <property type="entry name" value="MEMBRANE COMPONENT OF AMINO ACID ABC TRANSPORTER"/>
    <property type="match status" value="1"/>
</dbReference>
<dbReference type="NCBIfam" id="TIGR01726">
    <property type="entry name" value="HEQRo_perm_3TM"/>
    <property type="match status" value="1"/>
</dbReference>
<protein>
    <submittedName>
        <fullName evidence="10">Amino acid ABC transporter permease</fullName>
    </submittedName>
</protein>
<comment type="subcellular location">
    <subcellularLocation>
        <location evidence="1 8">Cell membrane</location>
        <topology evidence="1 8">Multi-pass membrane protein</topology>
    </subcellularLocation>
</comment>
<comment type="similarity">
    <text evidence="8">Belongs to the binding-protein-dependent transport system permease family.</text>
</comment>
<dbReference type="RefSeq" id="WP_191910628.1">
    <property type="nucleotide sequence ID" value="NZ_JABUXR010000001.1"/>
</dbReference>
<proteinExistence type="inferred from homology"/>
<keyword evidence="6 8" id="KW-1133">Transmembrane helix</keyword>
<dbReference type="PROSITE" id="PS50928">
    <property type="entry name" value="ABC_TM1"/>
    <property type="match status" value="1"/>
</dbReference>
<evidence type="ECO:0000256" key="2">
    <source>
        <dbReference type="ARBA" id="ARBA00022448"/>
    </source>
</evidence>
<dbReference type="InterPro" id="IPR010065">
    <property type="entry name" value="AA_ABC_transptr_permease_3TM"/>
</dbReference>
<sequence>MVRLNWEHWFNIPGFFDAPLAWQSLPTILSGLPLSIILLAICFVTSNIVGVLIMLMKISKYRLLRGVARFYISFFRGVPMLVVLFLTYFGLNMAALPAAILSFTVVPSAFLAEYYRSALKGVSQSQYDSARALGMSYFTMMTYIILPQAFRIVLPSLGNVLLDMFKSTSLAAMITVSEMFMKAKVVAGVNQDYMTIYIEIAIIYWIVCCILSWGEQRVENHLQLYVNE</sequence>
<keyword evidence="7 8" id="KW-0472">Membrane</keyword>
<keyword evidence="2 8" id="KW-0813">Transport</keyword>
<feature type="transmembrane region" description="Helical" evidence="8">
    <location>
        <begin position="32"/>
        <end position="56"/>
    </location>
</feature>
<name>A0ABR8ZJ85_9LACO</name>
<organism evidence="10 11">
    <name type="scientific">Limosilactobacillus urinaemulieris</name>
    <dbReference type="NCBI Taxonomy" id="2742600"/>
    <lineage>
        <taxon>Bacteria</taxon>
        <taxon>Bacillati</taxon>
        <taxon>Bacillota</taxon>
        <taxon>Bacilli</taxon>
        <taxon>Lactobacillales</taxon>
        <taxon>Lactobacillaceae</taxon>
        <taxon>Limosilactobacillus</taxon>
    </lineage>
</organism>
<evidence type="ECO:0000256" key="3">
    <source>
        <dbReference type="ARBA" id="ARBA00022475"/>
    </source>
</evidence>
<dbReference type="PANTHER" id="PTHR30614:SF0">
    <property type="entry name" value="L-CYSTINE TRANSPORT SYSTEM PERMEASE PROTEIN TCYL"/>
    <property type="match status" value="1"/>
</dbReference>
<feature type="transmembrane region" description="Helical" evidence="8">
    <location>
        <begin position="68"/>
        <end position="89"/>
    </location>
</feature>
<keyword evidence="4 8" id="KW-0812">Transmembrane</keyword>
<dbReference type="Gene3D" id="1.10.3720.10">
    <property type="entry name" value="MetI-like"/>
    <property type="match status" value="1"/>
</dbReference>